<gene>
    <name evidence="2" type="ORF">SAMN05444271_11741</name>
</gene>
<dbReference type="InterPro" id="IPR058343">
    <property type="entry name" value="DUF8030"/>
</dbReference>
<accession>A0A1H6VSN2</accession>
<dbReference type="AlphaFoldDB" id="A0A1H6VSN2"/>
<proteinExistence type="predicted"/>
<dbReference type="KEGG" id="hae:halTADL_1262"/>
<reference evidence="2 3" key="1">
    <citation type="submission" date="2016-10" db="EMBL/GenBank/DDBJ databases">
        <authorList>
            <person name="de Groot N.N."/>
        </authorList>
    </citation>
    <scope>NUCLEOTIDE SEQUENCE [LARGE SCALE GENOMIC DNA]</scope>
    <source>
        <strain evidence="2 3">DSM 22187</strain>
    </source>
</reference>
<evidence type="ECO:0000259" key="1">
    <source>
        <dbReference type="Pfam" id="PF26073"/>
    </source>
</evidence>
<dbReference type="GeneID" id="35002075"/>
<accession>A0A2H4Q129</accession>
<dbReference type="STRING" id="1073996.SAMN05444271_11741"/>
<dbReference type="OrthoDB" id="217673at2157"/>
<protein>
    <recommendedName>
        <fullName evidence="1">DUF8030 domain-containing protein</fullName>
    </recommendedName>
</protein>
<evidence type="ECO:0000313" key="2">
    <source>
        <dbReference type="EMBL" id="SEJ03650.1"/>
    </source>
</evidence>
<organism evidence="2 3">
    <name type="scientific">Halohasta litchfieldiae</name>
    <dbReference type="NCBI Taxonomy" id="1073996"/>
    <lineage>
        <taxon>Archaea</taxon>
        <taxon>Methanobacteriati</taxon>
        <taxon>Methanobacteriota</taxon>
        <taxon>Stenosarchaea group</taxon>
        <taxon>Halobacteria</taxon>
        <taxon>Halobacteriales</taxon>
        <taxon>Haloferacaceae</taxon>
        <taxon>Halohasta</taxon>
    </lineage>
</organism>
<dbReference type="EMBL" id="FNYR01000017">
    <property type="protein sequence ID" value="SEJ03650.1"/>
    <property type="molecule type" value="Genomic_DNA"/>
</dbReference>
<dbReference type="RefSeq" id="WP_088901725.1">
    <property type="nucleotide sequence ID" value="NZ_CP024845.1"/>
</dbReference>
<name>A0A1H6VSN2_9EURY</name>
<evidence type="ECO:0000313" key="3">
    <source>
        <dbReference type="Proteomes" id="UP000198888"/>
    </source>
</evidence>
<dbReference type="Pfam" id="PF26073">
    <property type="entry name" value="DUF8030"/>
    <property type="match status" value="1"/>
</dbReference>
<dbReference type="Proteomes" id="UP000198888">
    <property type="component" value="Unassembled WGS sequence"/>
</dbReference>
<feature type="domain" description="DUF8030" evidence="1">
    <location>
        <begin position="45"/>
        <end position="142"/>
    </location>
</feature>
<keyword evidence="3" id="KW-1185">Reference proteome</keyword>
<sequence>MSTEYNPQQYQLNPNQTDYTTDPPWADLELTVPNDRSPISIVSFVECVLVELTHEPVAAEYVSSEIWGEKRTRFFAVDDTGERFQKQYSDDRLGEHNTLLSRRRVRNALINRLSRETVGTKRGIQESVEEPDTFRVRPLRELEL</sequence>